<evidence type="ECO:0000256" key="7">
    <source>
        <dbReference type="SAM" id="SignalP"/>
    </source>
</evidence>
<keyword evidence="9" id="KW-1185">Reference proteome</keyword>
<dbReference type="Pfam" id="PF02646">
    <property type="entry name" value="RmuC"/>
    <property type="match status" value="1"/>
</dbReference>
<evidence type="ECO:0000256" key="4">
    <source>
        <dbReference type="ARBA" id="ARBA00023172"/>
    </source>
</evidence>
<organism evidence="8 9">
    <name type="scientific">Thalassolituus pacificus</name>
    <dbReference type="NCBI Taxonomy" id="2975440"/>
    <lineage>
        <taxon>Bacteria</taxon>
        <taxon>Pseudomonadati</taxon>
        <taxon>Pseudomonadota</taxon>
        <taxon>Gammaproteobacteria</taxon>
        <taxon>Oceanospirillales</taxon>
        <taxon>Oceanospirillaceae</taxon>
        <taxon>Thalassolituus</taxon>
    </lineage>
</organism>
<gene>
    <name evidence="8" type="ORF">NYR02_16630</name>
</gene>
<feature type="signal peptide" evidence="7">
    <location>
        <begin position="1"/>
        <end position="22"/>
    </location>
</feature>
<dbReference type="PANTHER" id="PTHR30563">
    <property type="entry name" value="DNA RECOMBINATION PROTEIN RMUC"/>
    <property type="match status" value="1"/>
</dbReference>
<proteinExistence type="inferred from homology"/>
<evidence type="ECO:0000256" key="5">
    <source>
        <dbReference type="SAM" id="Coils"/>
    </source>
</evidence>
<feature type="region of interest" description="Disordered" evidence="6">
    <location>
        <begin position="276"/>
        <end position="295"/>
    </location>
</feature>
<dbReference type="RefSeq" id="WP_260977477.1">
    <property type="nucleotide sequence ID" value="NZ_JAOANI010000028.1"/>
</dbReference>
<feature type="coiled-coil region" evidence="5">
    <location>
        <begin position="54"/>
        <end position="183"/>
    </location>
</feature>
<evidence type="ECO:0000313" key="9">
    <source>
        <dbReference type="Proteomes" id="UP001147830"/>
    </source>
</evidence>
<evidence type="ECO:0000256" key="3">
    <source>
        <dbReference type="ARBA" id="ARBA00023054"/>
    </source>
</evidence>
<evidence type="ECO:0000256" key="2">
    <source>
        <dbReference type="ARBA" id="ARBA00009840"/>
    </source>
</evidence>
<dbReference type="GO" id="GO:0006310">
    <property type="term" value="P:DNA recombination"/>
    <property type="evidence" value="ECO:0007669"/>
    <property type="project" value="UniProtKB-KW"/>
</dbReference>
<evidence type="ECO:0000256" key="6">
    <source>
        <dbReference type="SAM" id="MobiDB-lite"/>
    </source>
</evidence>
<feature type="chain" id="PRO_5040778773" evidence="7">
    <location>
        <begin position="23"/>
        <end position="514"/>
    </location>
</feature>
<dbReference type="InterPro" id="IPR003798">
    <property type="entry name" value="DNA_recombination_RmuC"/>
</dbReference>
<dbReference type="PANTHER" id="PTHR30563:SF0">
    <property type="entry name" value="DNA RECOMBINATION PROTEIN RMUC"/>
    <property type="match status" value="1"/>
</dbReference>
<keyword evidence="3 5" id="KW-0175">Coiled coil</keyword>
<sequence length="514" mass="59768">MFELSVMQLALSALAISSAALAAGWFYQRAQAHKEQQQRQQEFDQQQQQWLQAEQQWQQKEQQYQQQNTELNQSLNVQQQKLEQVQQELQQQSVAQARWQERSENLQQQAQQLEQQRQEQNLQQQQLQQQLNQLQQQLATEQEARTQQQRSAEEKLVLLEQNKEQLLKEFEHLSNKIFEQKQQQFGEQSQKGLNSLLMPFKDQLEGLRKKVDDVYVNDVKDRTELKTQIENLHKLNQQITAEAHALTTALRGEKKMQGNWGEMVLETVLDRSGLRKGEEYQREQSHQNDDGKTYRPDVIINLPENKHIIVDSKVSLNAYTDYVNAETDIERDAAARRHVEAIRNHIRSLSDKAYQQLTGLNSPDFVFLFMPIEPAFMLAFQQDEALFNEAFERRIVVVTPTTLLATLRTVASIWAIERRSKSTEKLADQAAKVYDKLVIVVEKFEKVGNQLETVQKTYSDAWNSMKSGRGNLLSQSEKFLQLGVRAKKELSRDLSEEALEQDGQLLLDDVSESD</sequence>
<dbReference type="AlphaFoldDB" id="A0A9X3ATV7"/>
<protein>
    <submittedName>
        <fullName evidence="8">DNA recombination protein RmuC</fullName>
    </submittedName>
</protein>
<dbReference type="EMBL" id="JAOANI010000028">
    <property type="protein sequence ID" value="MCT7360648.1"/>
    <property type="molecule type" value="Genomic_DNA"/>
</dbReference>
<accession>A0A9X3ATV7</accession>
<name>A0A9X3ATV7_9GAMM</name>
<reference evidence="8" key="2">
    <citation type="submission" date="2022-08" db="EMBL/GenBank/DDBJ databases">
        <authorList>
            <person name="Dong C."/>
        </authorList>
    </citation>
    <scope>NUCLEOTIDE SEQUENCE</scope>
    <source>
        <strain evidence="8">59MF3M-4</strain>
    </source>
</reference>
<comment type="similarity">
    <text evidence="2">Belongs to the RmuC family.</text>
</comment>
<evidence type="ECO:0000313" key="8">
    <source>
        <dbReference type="EMBL" id="MCT7360648.1"/>
    </source>
</evidence>
<dbReference type="Proteomes" id="UP001147830">
    <property type="component" value="Unassembled WGS sequence"/>
</dbReference>
<reference evidence="8" key="1">
    <citation type="journal article" date="2022" name="Front. Microbiol.">
        <title>Genome-based taxonomic rearrangement of Oceanobacter-related bacteria including the description of Thalassolituus hydrocarbonoclasticus sp. nov. and Thalassolituus pacificus sp. nov. and emended description of the genus Thalassolituus.</title>
        <authorList>
            <person name="Dong C."/>
            <person name="Wei L."/>
            <person name="Wang J."/>
            <person name="Lai Q."/>
            <person name="Huang Z."/>
            <person name="Shao Z."/>
        </authorList>
    </citation>
    <scope>NUCLEOTIDE SEQUENCE</scope>
    <source>
        <strain evidence="8">59MF3M-4</strain>
    </source>
</reference>
<comment type="caution">
    <text evidence="8">The sequence shown here is derived from an EMBL/GenBank/DDBJ whole genome shotgun (WGS) entry which is preliminary data.</text>
</comment>
<keyword evidence="4" id="KW-0233">DNA recombination</keyword>
<keyword evidence="7" id="KW-0732">Signal</keyword>
<evidence type="ECO:0000256" key="1">
    <source>
        <dbReference type="ARBA" id="ARBA00003416"/>
    </source>
</evidence>
<comment type="function">
    <text evidence="1">Involved in DNA recombination.</text>
</comment>